<dbReference type="AlphaFoldDB" id="A0A375I3Y5"/>
<dbReference type="InterPro" id="IPR036291">
    <property type="entry name" value="NAD(P)-bd_dom_sf"/>
</dbReference>
<sequence>MRALLLDAPGGPETLRVGEADEPVPGPGRVLVRVHACGLNPVDWKVASGGNPDWSWPHILGLDVAGTVEALGEGVSGVAPGQRVALHHDLRRPGGMAELVVVDPVALAPIPDAVSFQDAAALPCAGMTGYQALTRRLHLHAGQSLLVTGIGGVGGYAVQVAARLGVHVIVTASAAKHAEALALGAEHVIDYAGGDVVARVRELTDGRGVDAVLDTVSAASATANLGALAFNGGLAFTNGRPDLTTVPEFTTAPSVHEISLGAAYSSGGSEARADLSAMLGELMALVAEGSLGARIADTLSLGEVPQGYARIENGHMAGKLVMVDPWA</sequence>
<reference evidence="4" key="1">
    <citation type="submission" date="2018-02" db="EMBL/GenBank/DDBJ databases">
        <authorList>
            <person name="Hornung B."/>
        </authorList>
    </citation>
    <scope>NUCLEOTIDE SEQUENCE [LARGE SCALE GENOMIC DNA]</scope>
</reference>
<evidence type="ECO:0000313" key="4">
    <source>
        <dbReference type="Proteomes" id="UP000265962"/>
    </source>
</evidence>
<dbReference type="InterPro" id="IPR020843">
    <property type="entry name" value="ER"/>
</dbReference>
<keyword evidence="1" id="KW-0521">NADP</keyword>
<evidence type="ECO:0000259" key="2">
    <source>
        <dbReference type="SMART" id="SM00829"/>
    </source>
</evidence>
<keyword evidence="3" id="KW-0560">Oxidoreductase</keyword>
<dbReference type="Gene3D" id="3.90.180.10">
    <property type="entry name" value="Medium-chain alcohol dehydrogenases, catalytic domain"/>
    <property type="match status" value="1"/>
</dbReference>
<dbReference type="EC" id="1.-.-.-" evidence="3"/>
<dbReference type="Pfam" id="PF00107">
    <property type="entry name" value="ADH_zinc_N"/>
    <property type="match status" value="1"/>
</dbReference>
<evidence type="ECO:0000313" key="3">
    <source>
        <dbReference type="EMBL" id="SPF67903.1"/>
    </source>
</evidence>
<dbReference type="Pfam" id="PF08240">
    <property type="entry name" value="ADH_N"/>
    <property type="match status" value="1"/>
</dbReference>
<keyword evidence="4" id="KW-1185">Reference proteome</keyword>
<dbReference type="CDD" id="cd08271">
    <property type="entry name" value="MDR5"/>
    <property type="match status" value="1"/>
</dbReference>
<dbReference type="InterPro" id="IPR051603">
    <property type="entry name" value="Zinc-ADH_QOR/CCCR"/>
</dbReference>
<dbReference type="PANTHER" id="PTHR44154:SF1">
    <property type="entry name" value="QUINONE OXIDOREDUCTASE"/>
    <property type="match status" value="1"/>
</dbReference>
<protein>
    <submittedName>
        <fullName evidence="3">Alcohol dehydrogenase GroES-like domain</fullName>
        <ecNumber evidence="3">1.-.-.-</ecNumber>
    </submittedName>
</protein>
<dbReference type="PANTHER" id="PTHR44154">
    <property type="entry name" value="QUINONE OXIDOREDUCTASE"/>
    <property type="match status" value="1"/>
</dbReference>
<evidence type="ECO:0000256" key="1">
    <source>
        <dbReference type="ARBA" id="ARBA00022857"/>
    </source>
</evidence>
<dbReference type="Proteomes" id="UP000265962">
    <property type="component" value="Unassembled WGS sequence"/>
</dbReference>
<feature type="domain" description="Enoyl reductase (ER)" evidence="2">
    <location>
        <begin position="10"/>
        <end position="322"/>
    </location>
</feature>
<name>A0A375I3Y5_9ACTN</name>
<dbReference type="InterPro" id="IPR013154">
    <property type="entry name" value="ADH-like_N"/>
</dbReference>
<dbReference type="SMART" id="SM00829">
    <property type="entry name" value="PKS_ER"/>
    <property type="match status" value="1"/>
</dbReference>
<proteinExistence type="predicted"/>
<dbReference type="EMBL" id="OMOH01000003">
    <property type="protein sequence ID" value="SPF67903.1"/>
    <property type="molecule type" value="Genomic_DNA"/>
</dbReference>
<organism evidence="3 4">
    <name type="scientific">Propionibacterium ruminifibrarum</name>
    <dbReference type="NCBI Taxonomy" id="1962131"/>
    <lineage>
        <taxon>Bacteria</taxon>
        <taxon>Bacillati</taxon>
        <taxon>Actinomycetota</taxon>
        <taxon>Actinomycetes</taxon>
        <taxon>Propionibacteriales</taxon>
        <taxon>Propionibacteriaceae</taxon>
        <taxon>Propionibacterium</taxon>
    </lineage>
</organism>
<dbReference type="InterPro" id="IPR011032">
    <property type="entry name" value="GroES-like_sf"/>
</dbReference>
<dbReference type="SUPFAM" id="SSF51735">
    <property type="entry name" value="NAD(P)-binding Rossmann-fold domains"/>
    <property type="match status" value="1"/>
</dbReference>
<dbReference type="InterPro" id="IPR013149">
    <property type="entry name" value="ADH-like_C"/>
</dbReference>
<dbReference type="SUPFAM" id="SSF50129">
    <property type="entry name" value="GroES-like"/>
    <property type="match status" value="1"/>
</dbReference>
<accession>A0A375I3Y5</accession>
<dbReference type="GO" id="GO:0016491">
    <property type="term" value="F:oxidoreductase activity"/>
    <property type="evidence" value="ECO:0007669"/>
    <property type="project" value="UniProtKB-KW"/>
</dbReference>
<gene>
    <name evidence="3" type="ORF">PROPJV5_0857</name>
</gene>
<dbReference type="Gene3D" id="3.40.50.720">
    <property type="entry name" value="NAD(P)-binding Rossmann-like Domain"/>
    <property type="match status" value="1"/>
</dbReference>
<dbReference type="RefSeq" id="WP_182858570.1">
    <property type="nucleotide sequence ID" value="NZ_OMOH01000003.1"/>
</dbReference>